<comment type="caution">
    <text evidence="10">The sequence shown here is derived from an EMBL/GenBank/DDBJ whole genome shotgun (WGS) entry which is preliminary data.</text>
</comment>
<evidence type="ECO:0000259" key="8">
    <source>
        <dbReference type="Pfam" id="PF02770"/>
    </source>
</evidence>
<dbReference type="InterPro" id="IPR009075">
    <property type="entry name" value="AcylCo_DH/oxidase_C"/>
</dbReference>
<dbReference type="InterPro" id="IPR036250">
    <property type="entry name" value="AcylCo_DH-like_C"/>
</dbReference>
<keyword evidence="3 6" id="KW-0285">Flavoprotein</keyword>
<evidence type="ECO:0000259" key="7">
    <source>
        <dbReference type="Pfam" id="PF00441"/>
    </source>
</evidence>
<sequence length="390" mass="43281">MDFRLTPRQADLKRTARELTETLTAYETDCEENNGLTADDHAAIRDAVLASGLQAVNMPREWGGAGLTILEQAIVQEELGQLTGALWDTVWRPANALRFCTPAQRARFLEPVIRGERRDCYAVTEPGAGSDPQNLATTAMRTADGWTLNGEKWFVTVGDHADFMIVLAAAGPDREPTLFLVDKDTPGIEMTRVPRFMHTFVYEHPEFTFTGVRVPEDAVLGGVGNGYDITRSWFTEERLMIAARTTGAAERALRLARDWAVERRQFGSPIADFQLVQGMLADCAVDIAVNRAYTHQVAWEVDEGTVDRKTLHAKAAIAKLAASEAAGRVIDRCVQIFGGRGYDRSYPVERLYRELRVDRIWEGTSEIQRLIIAGELVKRGTGVLQLPTAS</sequence>
<proteinExistence type="inferred from homology"/>
<dbReference type="CDD" id="cd00567">
    <property type="entry name" value="ACAD"/>
    <property type="match status" value="1"/>
</dbReference>
<reference evidence="10 11" key="1">
    <citation type="submission" date="2019-10" db="EMBL/GenBank/DDBJ databases">
        <title>Whole genome shotgun sequence of Streptomyces angustmyceticus NBRC 3934.</title>
        <authorList>
            <person name="Hosoyama A."/>
            <person name="Ichikawa N."/>
            <person name="Kimura A."/>
            <person name="Kitahashi Y."/>
            <person name="Komaki H."/>
            <person name="Uohara A."/>
        </authorList>
    </citation>
    <scope>NUCLEOTIDE SEQUENCE [LARGE SCALE GENOMIC DNA]</scope>
    <source>
        <strain evidence="10 11">NBRC 3934</strain>
    </source>
</reference>
<dbReference type="SUPFAM" id="SSF47203">
    <property type="entry name" value="Acyl-CoA dehydrogenase C-terminal domain-like"/>
    <property type="match status" value="1"/>
</dbReference>
<evidence type="ECO:0000259" key="9">
    <source>
        <dbReference type="Pfam" id="PF02771"/>
    </source>
</evidence>
<dbReference type="Proteomes" id="UP000325598">
    <property type="component" value="Unassembled WGS sequence"/>
</dbReference>
<dbReference type="Gene3D" id="2.40.110.10">
    <property type="entry name" value="Butyryl-CoA Dehydrogenase, subunit A, domain 2"/>
    <property type="match status" value="1"/>
</dbReference>
<name>A0A5J4L5N0_9ACTN</name>
<dbReference type="OrthoDB" id="3176804at2"/>
<accession>A0A5J4L5N0</accession>
<dbReference type="PIRSF" id="PIRSF016578">
    <property type="entry name" value="HsaA"/>
    <property type="match status" value="1"/>
</dbReference>
<evidence type="ECO:0000256" key="6">
    <source>
        <dbReference type="RuleBase" id="RU362125"/>
    </source>
</evidence>
<evidence type="ECO:0000256" key="1">
    <source>
        <dbReference type="ARBA" id="ARBA00001974"/>
    </source>
</evidence>
<feature type="domain" description="Acyl-CoA dehydrogenase/oxidase N-terminal" evidence="9">
    <location>
        <begin position="6"/>
        <end position="116"/>
    </location>
</feature>
<dbReference type="GO" id="GO:0033539">
    <property type="term" value="P:fatty acid beta-oxidation using acyl-CoA dehydrogenase"/>
    <property type="evidence" value="ECO:0007669"/>
    <property type="project" value="TreeGrafter"/>
</dbReference>
<dbReference type="InterPro" id="IPR037069">
    <property type="entry name" value="AcylCoA_DH/ox_N_sf"/>
</dbReference>
<dbReference type="InterPro" id="IPR006091">
    <property type="entry name" value="Acyl-CoA_Oxase/DH_mid-dom"/>
</dbReference>
<dbReference type="GO" id="GO:0050660">
    <property type="term" value="F:flavin adenine dinucleotide binding"/>
    <property type="evidence" value="ECO:0007669"/>
    <property type="project" value="InterPro"/>
</dbReference>
<dbReference type="GeneID" id="96749508"/>
<dbReference type="Gene3D" id="1.10.540.10">
    <property type="entry name" value="Acyl-CoA dehydrogenase/oxidase, N-terminal domain"/>
    <property type="match status" value="1"/>
</dbReference>
<gene>
    <name evidence="10" type="ORF">San01_05910</name>
</gene>
<dbReference type="Pfam" id="PF02771">
    <property type="entry name" value="Acyl-CoA_dh_N"/>
    <property type="match status" value="1"/>
</dbReference>
<organism evidence="10 11">
    <name type="scientific">Streptomyces angustmyceticus</name>
    <dbReference type="NCBI Taxonomy" id="285578"/>
    <lineage>
        <taxon>Bacteria</taxon>
        <taxon>Bacillati</taxon>
        <taxon>Actinomycetota</taxon>
        <taxon>Actinomycetes</taxon>
        <taxon>Kitasatosporales</taxon>
        <taxon>Streptomycetaceae</taxon>
        <taxon>Streptomyces</taxon>
    </lineage>
</organism>
<dbReference type="InterPro" id="IPR050741">
    <property type="entry name" value="Acyl-CoA_dehydrogenase"/>
</dbReference>
<dbReference type="Pfam" id="PF00441">
    <property type="entry name" value="Acyl-CoA_dh_1"/>
    <property type="match status" value="1"/>
</dbReference>
<keyword evidence="5 6" id="KW-0560">Oxidoreductase</keyword>
<evidence type="ECO:0000313" key="10">
    <source>
        <dbReference type="EMBL" id="GES28104.1"/>
    </source>
</evidence>
<keyword evidence="11" id="KW-1185">Reference proteome</keyword>
<dbReference type="Gene3D" id="1.20.140.10">
    <property type="entry name" value="Butyryl-CoA Dehydrogenase, subunit A, domain 3"/>
    <property type="match status" value="1"/>
</dbReference>
<dbReference type="Pfam" id="PF02770">
    <property type="entry name" value="Acyl-CoA_dh_M"/>
    <property type="match status" value="1"/>
</dbReference>
<protein>
    <submittedName>
        <fullName evidence="10">Butyryl-CoA dehydrogenase</fullName>
    </submittedName>
</protein>
<feature type="domain" description="Acyl-CoA dehydrogenase/oxidase C-terminal" evidence="7">
    <location>
        <begin position="224"/>
        <end position="374"/>
    </location>
</feature>
<evidence type="ECO:0000313" key="11">
    <source>
        <dbReference type="Proteomes" id="UP000325598"/>
    </source>
</evidence>
<keyword evidence="4 6" id="KW-0274">FAD</keyword>
<dbReference type="InterPro" id="IPR046373">
    <property type="entry name" value="Acyl-CoA_Oxase/DH_mid-dom_sf"/>
</dbReference>
<dbReference type="GO" id="GO:0005737">
    <property type="term" value="C:cytoplasm"/>
    <property type="evidence" value="ECO:0007669"/>
    <property type="project" value="TreeGrafter"/>
</dbReference>
<comment type="similarity">
    <text evidence="2 6">Belongs to the acyl-CoA dehydrogenase family.</text>
</comment>
<evidence type="ECO:0000256" key="2">
    <source>
        <dbReference type="ARBA" id="ARBA00009347"/>
    </source>
</evidence>
<dbReference type="EMBL" id="BLAG01000004">
    <property type="protein sequence ID" value="GES28104.1"/>
    <property type="molecule type" value="Genomic_DNA"/>
</dbReference>
<dbReference type="InterPro" id="IPR009100">
    <property type="entry name" value="AcylCoA_DH/oxidase_NM_dom_sf"/>
</dbReference>
<evidence type="ECO:0000256" key="4">
    <source>
        <dbReference type="ARBA" id="ARBA00022827"/>
    </source>
</evidence>
<dbReference type="PANTHER" id="PTHR48083:SF2">
    <property type="entry name" value="MEDIUM-CHAIN SPECIFIC ACYL-COA DEHYDROGENASE, MITOCHONDRIAL"/>
    <property type="match status" value="1"/>
</dbReference>
<dbReference type="PANTHER" id="PTHR48083">
    <property type="entry name" value="MEDIUM-CHAIN SPECIFIC ACYL-COA DEHYDROGENASE, MITOCHONDRIAL-RELATED"/>
    <property type="match status" value="1"/>
</dbReference>
<evidence type="ECO:0000256" key="5">
    <source>
        <dbReference type="ARBA" id="ARBA00023002"/>
    </source>
</evidence>
<dbReference type="FunFam" id="1.20.140.10:FF:000001">
    <property type="entry name" value="Acyl-CoA dehydrogenase"/>
    <property type="match status" value="1"/>
</dbReference>
<feature type="domain" description="Acyl-CoA oxidase/dehydrogenase middle" evidence="8">
    <location>
        <begin position="120"/>
        <end position="195"/>
    </location>
</feature>
<evidence type="ECO:0000256" key="3">
    <source>
        <dbReference type="ARBA" id="ARBA00022630"/>
    </source>
</evidence>
<dbReference type="AlphaFoldDB" id="A0A5J4L5N0"/>
<dbReference type="InterPro" id="IPR013786">
    <property type="entry name" value="AcylCoA_DH/ox_N"/>
</dbReference>
<dbReference type="RefSeq" id="WP_086715152.1">
    <property type="nucleotide sequence ID" value="NZ_BLAG01000004.1"/>
</dbReference>
<comment type="cofactor">
    <cofactor evidence="1 6">
        <name>FAD</name>
        <dbReference type="ChEBI" id="CHEBI:57692"/>
    </cofactor>
</comment>
<dbReference type="GO" id="GO:0003995">
    <property type="term" value="F:acyl-CoA dehydrogenase activity"/>
    <property type="evidence" value="ECO:0007669"/>
    <property type="project" value="TreeGrafter"/>
</dbReference>
<dbReference type="FunFam" id="2.40.110.10:FF:000002">
    <property type="entry name" value="Acyl-CoA dehydrogenase fadE12"/>
    <property type="match status" value="1"/>
</dbReference>
<dbReference type="SUPFAM" id="SSF56645">
    <property type="entry name" value="Acyl-CoA dehydrogenase NM domain-like"/>
    <property type="match status" value="1"/>
</dbReference>